<evidence type="ECO:0000313" key="1">
    <source>
        <dbReference type="EMBL" id="OWK45305.1"/>
    </source>
</evidence>
<accession>A0A225E9Q3</accession>
<sequence length="336" mass="36886">MSEGEPTSRPLVDRIADAVLYEGYLLYPYRPTSVKNRQRWTFGGLFPQDCELARAADEPSSLQTECLVEGGSEATVRIRVRFLHLVTRLLHHADGRRGPAWQEAEDRGVEVDIPGLGASEGRHEFSFPRRQVRETLRGPTGDDIGEVVRDQSEVRGAVEWQTNEVAAGLVRLTVRVVNLTEPEHPAGGREELLPVSLVSTHVILEAGRGGAFVSLFDPPDALREAVAGCMNVGVWPVLVGGAGARDTLLASPIILYDYPEIAPESPGDLFDATEIDEILTLRILTMTDDEKREMRAADPRADALLARTEALTGDDLMRLHGTLRGVKPAAEEHGYR</sequence>
<proteinExistence type="predicted"/>
<reference evidence="2" key="1">
    <citation type="submission" date="2017-06" db="EMBL/GenBank/DDBJ databases">
        <title>Genome analysis of Fimbriiglobus ruber SP5, the first member of the order Planctomycetales with confirmed chitinolytic capability.</title>
        <authorList>
            <person name="Ravin N.V."/>
            <person name="Rakitin A.L."/>
            <person name="Ivanova A.A."/>
            <person name="Beletsky A.V."/>
            <person name="Kulichevskaya I.S."/>
            <person name="Mardanov A.V."/>
            <person name="Dedysh S.N."/>
        </authorList>
    </citation>
    <scope>NUCLEOTIDE SEQUENCE [LARGE SCALE GENOMIC DNA]</scope>
    <source>
        <strain evidence="2">SP5</strain>
    </source>
</reference>
<protein>
    <submittedName>
        <fullName evidence="1">Uncharacterized protein</fullName>
    </submittedName>
</protein>
<dbReference type="Proteomes" id="UP000214646">
    <property type="component" value="Unassembled WGS sequence"/>
</dbReference>
<keyword evidence="2" id="KW-1185">Reference proteome</keyword>
<organism evidence="1 2">
    <name type="scientific">Fimbriiglobus ruber</name>
    <dbReference type="NCBI Taxonomy" id="1908690"/>
    <lineage>
        <taxon>Bacteria</taxon>
        <taxon>Pseudomonadati</taxon>
        <taxon>Planctomycetota</taxon>
        <taxon>Planctomycetia</taxon>
        <taxon>Gemmatales</taxon>
        <taxon>Gemmataceae</taxon>
        <taxon>Fimbriiglobus</taxon>
    </lineage>
</organism>
<comment type="caution">
    <text evidence="1">The sequence shown here is derived from an EMBL/GenBank/DDBJ whole genome shotgun (WGS) entry which is preliminary data.</text>
</comment>
<dbReference type="RefSeq" id="WP_088253052.1">
    <property type="nucleotide sequence ID" value="NZ_NIDE01000002.1"/>
</dbReference>
<name>A0A225E9Q3_9BACT</name>
<dbReference type="AlphaFoldDB" id="A0A225E9Q3"/>
<dbReference type="EMBL" id="NIDE01000002">
    <property type="protein sequence ID" value="OWK45305.1"/>
    <property type="molecule type" value="Genomic_DNA"/>
</dbReference>
<dbReference type="OrthoDB" id="264096at2"/>
<evidence type="ECO:0000313" key="2">
    <source>
        <dbReference type="Proteomes" id="UP000214646"/>
    </source>
</evidence>
<gene>
    <name evidence="1" type="ORF">FRUB_01636</name>
</gene>